<dbReference type="GO" id="GO:0031418">
    <property type="term" value="F:L-ascorbic acid binding"/>
    <property type="evidence" value="ECO:0007669"/>
    <property type="project" value="UniProtKB-KW"/>
</dbReference>
<feature type="domain" description="Fe2OG dioxygenase" evidence="6">
    <location>
        <begin position="187"/>
        <end position="289"/>
    </location>
</feature>
<dbReference type="Gene3D" id="2.60.120.330">
    <property type="entry name" value="B-lactam Antibiotic, Isopenicillin N Synthase, Chain"/>
    <property type="match status" value="1"/>
</dbReference>
<protein>
    <submittedName>
        <fullName evidence="7">Hyoscyamine 6-dioxygenase</fullName>
    </submittedName>
    <submittedName>
        <fullName evidence="8">Protein DOWNY MILDEW RESISTANCE 6</fullName>
    </submittedName>
</protein>
<dbReference type="SMR" id="A0A0B2RY56"/>
<keyword evidence="7" id="KW-0223">Dioxygenase</keyword>
<dbReference type="PANTHER" id="PTHR47991">
    <property type="entry name" value="OXOGLUTARATE/IRON-DEPENDENT DIOXYGENASE"/>
    <property type="match status" value="1"/>
</dbReference>
<dbReference type="InterPro" id="IPR044861">
    <property type="entry name" value="IPNS-like_FE2OG_OXY"/>
</dbReference>
<accession>A0A0B2RY56</accession>
<evidence type="ECO:0000256" key="1">
    <source>
        <dbReference type="ARBA" id="ARBA00008056"/>
    </source>
</evidence>
<evidence type="ECO:0000256" key="2">
    <source>
        <dbReference type="ARBA" id="ARBA00022723"/>
    </source>
</evidence>
<dbReference type="EMBL" id="QZWG01000018">
    <property type="protein sequence ID" value="RZB53932.1"/>
    <property type="molecule type" value="Genomic_DNA"/>
</dbReference>
<dbReference type="EMBL" id="KN646772">
    <property type="protein sequence ID" value="KHN37940.1"/>
    <property type="molecule type" value="Genomic_DNA"/>
</dbReference>
<dbReference type="InterPro" id="IPR027443">
    <property type="entry name" value="IPNS-like_sf"/>
</dbReference>
<reference evidence="8 9" key="2">
    <citation type="submission" date="2018-09" db="EMBL/GenBank/DDBJ databases">
        <title>A high-quality reference genome of wild soybean provides a powerful tool to mine soybean genomes.</title>
        <authorList>
            <person name="Xie M."/>
            <person name="Chung C.Y.L."/>
            <person name="Li M.-W."/>
            <person name="Wong F.-L."/>
            <person name="Chan T.-F."/>
            <person name="Lam H.-M."/>
        </authorList>
    </citation>
    <scope>NUCLEOTIDE SEQUENCE [LARGE SCALE GENOMIC DNA]</scope>
    <source>
        <strain evidence="9">cv. W05</strain>
        <tissue evidence="8">Hypocotyl of etiolated seedlings</tissue>
    </source>
</reference>
<dbReference type="InterPro" id="IPR005123">
    <property type="entry name" value="Oxoglu/Fe-dep_dioxygenase_dom"/>
</dbReference>
<dbReference type="FunFam" id="2.60.120.330:FF:000136">
    <property type="entry name" value="Uncharacterized protein"/>
    <property type="match status" value="1"/>
</dbReference>
<evidence type="ECO:0000256" key="4">
    <source>
        <dbReference type="ARBA" id="ARBA00023004"/>
    </source>
</evidence>
<evidence type="ECO:0000259" key="6">
    <source>
        <dbReference type="PROSITE" id="PS51471"/>
    </source>
</evidence>
<evidence type="ECO:0000313" key="8">
    <source>
        <dbReference type="EMBL" id="RZB53932.1"/>
    </source>
</evidence>
<sequence length="338" mass="38188">MDQKLVSSWFHLHSSVPLSYVQPPESRPGMVEASSKRKIPVVDLGLHDRAETLKQILKASEEFGFFQVINHGVSKELMDETLDIFKEFHAMPAEEKIRESSRDPNGSCRLYTSREINDKDVVQFWRDTLRHICPPSGEFMEFLPQKPAKYHEVVAKYAQEMRTLGLKILELLCEGLGLDQNYCCGELSDSPLLLAHHYPPCPEPTLTLGAPKHRDPNLATILLQENDINALQVFKDGEWIVVEPIPYAFVVNIGLMLQIISNGRLVGAEHRVVTNSGIGRTTVAYFIRPTNKQIIEPAKPLLSSGARPIYGSITYEEFLRNFLSKGPEIEQELLLKPS</sequence>
<gene>
    <name evidence="8" type="ORF">D0Y65_049739</name>
    <name evidence="7" type="ORF">glysoja_042369</name>
</gene>
<dbReference type="GO" id="GO:0046872">
    <property type="term" value="F:metal ion binding"/>
    <property type="evidence" value="ECO:0007669"/>
    <property type="project" value="UniProtKB-KW"/>
</dbReference>
<keyword evidence="3" id="KW-0847">Vitamin C</keyword>
<keyword evidence="4 5" id="KW-0408">Iron</keyword>
<evidence type="ECO:0000256" key="5">
    <source>
        <dbReference type="RuleBase" id="RU003682"/>
    </source>
</evidence>
<dbReference type="Proteomes" id="UP000289340">
    <property type="component" value="Chromosome 18"/>
</dbReference>
<dbReference type="GO" id="GO:0051213">
    <property type="term" value="F:dioxygenase activity"/>
    <property type="evidence" value="ECO:0007669"/>
    <property type="project" value="UniProtKB-KW"/>
</dbReference>
<evidence type="ECO:0000313" key="9">
    <source>
        <dbReference type="Proteomes" id="UP000289340"/>
    </source>
</evidence>
<dbReference type="PROSITE" id="PS51471">
    <property type="entry name" value="FE2OG_OXY"/>
    <property type="match status" value="1"/>
</dbReference>
<evidence type="ECO:0000313" key="7">
    <source>
        <dbReference type="EMBL" id="KHN37940.1"/>
    </source>
</evidence>
<name>A0A0B2RY56_GLYSO</name>
<keyword evidence="9" id="KW-1185">Reference proteome</keyword>
<dbReference type="InterPro" id="IPR026992">
    <property type="entry name" value="DIOX_N"/>
</dbReference>
<dbReference type="InterPro" id="IPR050295">
    <property type="entry name" value="Plant_2OG-oxidoreductases"/>
</dbReference>
<evidence type="ECO:0000256" key="3">
    <source>
        <dbReference type="ARBA" id="ARBA00022896"/>
    </source>
</evidence>
<comment type="similarity">
    <text evidence="1 5">Belongs to the iron/ascorbate-dependent oxidoreductase family.</text>
</comment>
<reference evidence="7" key="1">
    <citation type="submission" date="2014-07" db="EMBL/GenBank/DDBJ databases">
        <title>Identification of a novel salt tolerance gene in wild soybean by whole-genome sequencing.</title>
        <authorList>
            <person name="Lam H.-M."/>
            <person name="Qi X."/>
            <person name="Li M.-W."/>
            <person name="Liu X."/>
            <person name="Xie M."/>
            <person name="Ni M."/>
            <person name="Xu X."/>
        </authorList>
    </citation>
    <scope>NUCLEOTIDE SEQUENCE [LARGE SCALE GENOMIC DNA]</scope>
    <source>
        <tissue evidence="7">Root</tissue>
    </source>
</reference>
<keyword evidence="2 5" id="KW-0479">Metal-binding</keyword>
<keyword evidence="5" id="KW-0560">Oxidoreductase</keyword>
<dbReference type="Pfam" id="PF03171">
    <property type="entry name" value="2OG-FeII_Oxy"/>
    <property type="match status" value="1"/>
</dbReference>
<dbReference type="SUPFAM" id="SSF51197">
    <property type="entry name" value="Clavaminate synthase-like"/>
    <property type="match status" value="1"/>
</dbReference>
<dbReference type="Proteomes" id="UP000053555">
    <property type="component" value="Unassembled WGS sequence"/>
</dbReference>
<dbReference type="Pfam" id="PF14226">
    <property type="entry name" value="DIOX_N"/>
    <property type="match status" value="1"/>
</dbReference>
<dbReference type="AlphaFoldDB" id="A0A0B2RY56"/>
<proteinExistence type="inferred from homology"/>
<organism evidence="7">
    <name type="scientific">Glycine soja</name>
    <name type="common">Wild soybean</name>
    <dbReference type="NCBI Taxonomy" id="3848"/>
    <lineage>
        <taxon>Eukaryota</taxon>
        <taxon>Viridiplantae</taxon>
        <taxon>Streptophyta</taxon>
        <taxon>Embryophyta</taxon>
        <taxon>Tracheophyta</taxon>
        <taxon>Spermatophyta</taxon>
        <taxon>Magnoliopsida</taxon>
        <taxon>eudicotyledons</taxon>
        <taxon>Gunneridae</taxon>
        <taxon>Pentapetalae</taxon>
        <taxon>rosids</taxon>
        <taxon>fabids</taxon>
        <taxon>Fabales</taxon>
        <taxon>Fabaceae</taxon>
        <taxon>Papilionoideae</taxon>
        <taxon>50 kb inversion clade</taxon>
        <taxon>NPAAA clade</taxon>
        <taxon>indigoferoid/millettioid clade</taxon>
        <taxon>Phaseoleae</taxon>
        <taxon>Glycine</taxon>
        <taxon>Glycine subgen. Soja</taxon>
    </lineage>
</organism>
<dbReference type="Gramene" id="XM_028356612.1">
    <property type="protein sequence ID" value="XP_028212413.1"/>
    <property type="gene ID" value="LOC114394928"/>
</dbReference>